<evidence type="ECO:0000313" key="1">
    <source>
        <dbReference type="EMBL" id="DAG06273.1"/>
    </source>
</evidence>
<name>A0A8S5VHL6_9CAUD</name>
<organism evidence="1">
    <name type="scientific">Myoviridae sp. ctCYN4</name>
    <dbReference type="NCBI Taxonomy" id="2825051"/>
    <lineage>
        <taxon>Viruses</taxon>
        <taxon>Duplodnaviria</taxon>
        <taxon>Heunggongvirae</taxon>
        <taxon>Uroviricota</taxon>
        <taxon>Caudoviricetes</taxon>
    </lineage>
</organism>
<accession>A0A8S5VHL6</accession>
<dbReference type="EMBL" id="BK016268">
    <property type="protein sequence ID" value="DAG06273.1"/>
    <property type="molecule type" value="Genomic_DNA"/>
</dbReference>
<sequence length="126" mass="14614">MNLIIISQDKKSIWDFSQCCIFIPNDSIHEIFIRPYYAPNGVSIATYEDPKKTEDVLKEIINLFSKSKMLLTPNVNMKLEDIEAAKKYFDNLNSEKFIVSDSNFNITPIGNNYNLIYKLPEDVKKI</sequence>
<proteinExistence type="predicted"/>
<protein>
    <submittedName>
        <fullName evidence="1">Uncharacterized protein</fullName>
    </submittedName>
</protein>
<reference evidence="1" key="1">
    <citation type="journal article" date="2021" name="Proc. Natl. Acad. Sci. U.S.A.">
        <title>A Catalog of Tens of Thousands of Viruses from Human Metagenomes Reveals Hidden Associations with Chronic Diseases.</title>
        <authorList>
            <person name="Tisza M.J."/>
            <person name="Buck C.B."/>
        </authorList>
    </citation>
    <scope>NUCLEOTIDE SEQUENCE</scope>
    <source>
        <strain evidence="1">CtCYN4</strain>
    </source>
</reference>